<evidence type="ECO:0000313" key="3">
    <source>
        <dbReference type="Proteomes" id="UP000054477"/>
    </source>
</evidence>
<keyword evidence="3" id="KW-1185">Reference proteome</keyword>
<evidence type="ECO:0000256" key="1">
    <source>
        <dbReference type="SAM" id="MobiDB-lite"/>
    </source>
</evidence>
<gene>
    <name evidence="2" type="ORF">K443DRAFT_104986</name>
</gene>
<proteinExistence type="predicted"/>
<dbReference type="EMBL" id="KN838683">
    <property type="protein sequence ID" value="KIJ97815.1"/>
    <property type="molecule type" value="Genomic_DNA"/>
</dbReference>
<feature type="non-terminal residue" evidence="2">
    <location>
        <position position="1"/>
    </location>
</feature>
<dbReference type="AlphaFoldDB" id="A0A0C9WYB6"/>
<evidence type="ECO:0000313" key="2">
    <source>
        <dbReference type="EMBL" id="KIJ97815.1"/>
    </source>
</evidence>
<dbReference type="HOGENOM" id="CLU_1631026_0_0_1"/>
<accession>A0A0C9WYB6</accession>
<protein>
    <submittedName>
        <fullName evidence="2">Uncharacterized protein</fullName>
    </submittedName>
</protein>
<name>A0A0C9WYB6_9AGAR</name>
<sequence length="163" mass="17808">ILPLSTTGWHPPSLNEWLASSLSQQTASILPLSTNSWRPSSLNNGLILPLADGPFCLEEQLSPLASRQMVPSLGGWPHKQTPPSLDKPSPPSLSKQPPCCLDGQSHPSTNALLPWHSGKAPCQTLQLDEYTTKALMPFLTTMIPHRQHGSGVASIVFRCFWLR</sequence>
<organism evidence="2 3">
    <name type="scientific">Laccaria amethystina LaAM-08-1</name>
    <dbReference type="NCBI Taxonomy" id="1095629"/>
    <lineage>
        <taxon>Eukaryota</taxon>
        <taxon>Fungi</taxon>
        <taxon>Dikarya</taxon>
        <taxon>Basidiomycota</taxon>
        <taxon>Agaricomycotina</taxon>
        <taxon>Agaricomycetes</taxon>
        <taxon>Agaricomycetidae</taxon>
        <taxon>Agaricales</taxon>
        <taxon>Agaricineae</taxon>
        <taxon>Hydnangiaceae</taxon>
        <taxon>Laccaria</taxon>
    </lineage>
</organism>
<feature type="region of interest" description="Disordered" evidence="1">
    <location>
        <begin position="72"/>
        <end position="98"/>
    </location>
</feature>
<reference evidence="3" key="2">
    <citation type="submission" date="2015-01" db="EMBL/GenBank/DDBJ databases">
        <title>Evolutionary Origins and Diversification of the Mycorrhizal Mutualists.</title>
        <authorList>
            <consortium name="DOE Joint Genome Institute"/>
            <consortium name="Mycorrhizal Genomics Consortium"/>
            <person name="Kohler A."/>
            <person name="Kuo A."/>
            <person name="Nagy L.G."/>
            <person name="Floudas D."/>
            <person name="Copeland A."/>
            <person name="Barry K.W."/>
            <person name="Cichocki N."/>
            <person name="Veneault-Fourrey C."/>
            <person name="LaButti K."/>
            <person name="Lindquist E.A."/>
            <person name="Lipzen A."/>
            <person name="Lundell T."/>
            <person name="Morin E."/>
            <person name="Murat C."/>
            <person name="Riley R."/>
            <person name="Ohm R."/>
            <person name="Sun H."/>
            <person name="Tunlid A."/>
            <person name="Henrissat B."/>
            <person name="Grigoriev I.V."/>
            <person name="Hibbett D.S."/>
            <person name="Martin F."/>
        </authorList>
    </citation>
    <scope>NUCLEOTIDE SEQUENCE [LARGE SCALE GENOMIC DNA]</scope>
    <source>
        <strain evidence="3">LaAM-08-1</strain>
    </source>
</reference>
<reference evidence="2 3" key="1">
    <citation type="submission" date="2014-04" db="EMBL/GenBank/DDBJ databases">
        <authorList>
            <consortium name="DOE Joint Genome Institute"/>
            <person name="Kuo A."/>
            <person name="Kohler A."/>
            <person name="Nagy L.G."/>
            <person name="Floudas D."/>
            <person name="Copeland A."/>
            <person name="Barry K.W."/>
            <person name="Cichocki N."/>
            <person name="Veneault-Fourrey C."/>
            <person name="LaButti K."/>
            <person name="Lindquist E.A."/>
            <person name="Lipzen A."/>
            <person name="Lundell T."/>
            <person name="Morin E."/>
            <person name="Murat C."/>
            <person name="Sun H."/>
            <person name="Tunlid A."/>
            <person name="Henrissat B."/>
            <person name="Grigoriev I.V."/>
            <person name="Hibbett D.S."/>
            <person name="Martin F."/>
            <person name="Nordberg H.P."/>
            <person name="Cantor M.N."/>
            <person name="Hua S.X."/>
        </authorList>
    </citation>
    <scope>NUCLEOTIDE SEQUENCE [LARGE SCALE GENOMIC DNA]</scope>
    <source>
        <strain evidence="2 3">LaAM-08-1</strain>
    </source>
</reference>
<feature type="compositionally biased region" description="Low complexity" evidence="1">
    <location>
        <begin position="82"/>
        <end position="98"/>
    </location>
</feature>
<dbReference type="Proteomes" id="UP000054477">
    <property type="component" value="Unassembled WGS sequence"/>
</dbReference>